<reference evidence="1 3" key="1">
    <citation type="journal article" date="2014" name="Genome Announc.">
        <title>Draft Genome Sequence of Xylella fastidiosa Pear Leaf Scorch Strain in Taiwan.</title>
        <authorList>
            <person name="Su C.C."/>
            <person name="Deng W.L."/>
            <person name="Jan F.J."/>
            <person name="Chang C.J."/>
            <person name="Huang H."/>
            <person name="Chen J."/>
        </authorList>
    </citation>
    <scope>NUCLEOTIDE SEQUENCE [LARGE SCALE GENOMIC DNA]</scope>
    <source>
        <strain evidence="1 3">PLS229</strain>
    </source>
</reference>
<evidence type="ECO:0000313" key="1">
    <source>
        <dbReference type="EMBL" id="EWS79224.1"/>
    </source>
</evidence>
<dbReference type="STRING" id="1444770.AF72_01975"/>
<evidence type="ECO:0000313" key="4">
    <source>
        <dbReference type="Proteomes" id="UP001430701"/>
    </source>
</evidence>
<dbReference type="RefSeq" id="WP_038270278.1">
    <property type="nucleotide sequence ID" value="NZ_CP053627.1"/>
</dbReference>
<dbReference type="EMBL" id="JDSQ01000002">
    <property type="protein sequence ID" value="EWS79224.1"/>
    <property type="molecule type" value="Genomic_DNA"/>
</dbReference>
<dbReference type="eggNOG" id="COG2931">
    <property type="taxonomic scope" value="Bacteria"/>
</dbReference>
<proteinExistence type="predicted"/>
<gene>
    <name evidence="1" type="ORF">AF72_01975</name>
    <name evidence="2" type="ORF">LPH55_09320</name>
</gene>
<dbReference type="Proteomes" id="UP001430701">
    <property type="component" value="Unassembled WGS sequence"/>
</dbReference>
<accession>Z9JM28</accession>
<reference evidence="2" key="2">
    <citation type="submission" date="2021-11" db="EMBL/GenBank/DDBJ databases">
        <title>Genome sequence of Xylella taiwanensis PLS432.</title>
        <authorList>
            <person name="Weng L.-W."/>
            <person name="Su C.-C."/>
            <person name="Tsai C.-W."/>
            <person name="Kuo C.-H."/>
        </authorList>
    </citation>
    <scope>NUCLEOTIDE SEQUENCE</scope>
    <source>
        <strain evidence="2">PLS432</strain>
    </source>
</reference>
<dbReference type="PATRIC" id="fig|1444770.3.peg.479"/>
<protein>
    <submittedName>
        <fullName evidence="1">RTX toxin Ca2+-binding protein</fullName>
    </submittedName>
</protein>
<evidence type="ECO:0000313" key="2">
    <source>
        <dbReference type="EMBL" id="MCD8473647.1"/>
    </source>
</evidence>
<dbReference type="AlphaFoldDB" id="Z9JM28"/>
<sequence length="92" mass="10276">MMTSAYFYFNQGQLNIADSYRQSGNYPAMYNTLSQAVRAGGGDPRLANWLMRAGEINSGRGFYAPCVRGAVYQVVREAEKKMTCRHPALESI</sequence>
<comment type="caution">
    <text evidence="1">The sequence shown here is derived from an EMBL/GenBank/DDBJ whole genome shotgun (WGS) entry which is preliminary data.</text>
</comment>
<dbReference type="EMBL" id="JAJPPU010000002">
    <property type="protein sequence ID" value="MCD8473647.1"/>
    <property type="molecule type" value="Genomic_DNA"/>
</dbReference>
<dbReference type="KEGG" id="xtw:AB672_04470"/>
<dbReference type="GeneID" id="68900540"/>
<organism evidence="1 3">
    <name type="scientific">Xylella taiwanensis</name>
    <dbReference type="NCBI Taxonomy" id="1444770"/>
    <lineage>
        <taxon>Bacteria</taxon>
        <taxon>Pseudomonadati</taxon>
        <taxon>Pseudomonadota</taxon>
        <taxon>Gammaproteobacteria</taxon>
        <taxon>Lysobacterales</taxon>
        <taxon>Lysobacteraceae</taxon>
        <taxon>Xylella</taxon>
    </lineage>
</organism>
<name>Z9JM28_9GAMM</name>
<dbReference type="OrthoDB" id="6062664at2"/>
<keyword evidence="4" id="KW-1185">Reference proteome</keyword>
<evidence type="ECO:0000313" key="3">
    <source>
        <dbReference type="Proteomes" id="UP000020406"/>
    </source>
</evidence>
<dbReference type="Proteomes" id="UP000020406">
    <property type="component" value="Unassembled WGS sequence"/>
</dbReference>